<accession>A0A069QSQ2</accession>
<evidence type="ECO:0000313" key="3">
    <source>
        <dbReference type="Proteomes" id="UP000027442"/>
    </source>
</evidence>
<dbReference type="InterPro" id="IPR021457">
    <property type="entry name" value="DUF3108"/>
</dbReference>
<feature type="signal peptide" evidence="1">
    <location>
        <begin position="1"/>
        <end position="21"/>
    </location>
</feature>
<dbReference type="Proteomes" id="UP000027442">
    <property type="component" value="Unassembled WGS sequence"/>
</dbReference>
<comment type="caution">
    <text evidence="2">The sequence shown here is derived from an EMBL/GenBank/DDBJ whole genome shotgun (WGS) entry which is preliminary data.</text>
</comment>
<dbReference type="PATRIC" id="fig|1122985.7.peg.1073"/>
<dbReference type="HOGENOM" id="CLU_073797_1_1_10"/>
<feature type="chain" id="PRO_5001668318" description="DUF3108 domain-containing protein" evidence="1">
    <location>
        <begin position="22"/>
        <end position="270"/>
    </location>
</feature>
<sequence>MKKIKLALMLVLLLMAAQTQAQCTFRNTAFKSGEFLTYNLYFNWKFIWVKAGTASMSVVQSVYGGKPAYRGSLITRGNSKVDNFFVLRDTLLCYSSLDMAPLYYRKGAHEGSRYTVDEVFYSYPDGKCHVKQHRQYHDGNHFWGNKTLDECVFDMMNIFLRARSFNPEGWKSGNEIPFTVAEGDEFIPAVLRYNGKTTVKADNKTKYRCLELAYIERKPNSKPKEIARFFVTDDANHVPVRIDMNLKFGSAKAFLVGMKGLRSAVGSNAQ</sequence>
<dbReference type="EMBL" id="JNGW01000039">
    <property type="protein sequence ID" value="KDR52891.1"/>
    <property type="molecule type" value="Genomic_DNA"/>
</dbReference>
<reference evidence="2 3" key="1">
    <citation type="submission" date="2013-08" db="EMBL/GenBank/DDBJ databases">
        <authorList>
            <person name="Weinstock G."/>
            <person name="Sodergren E."/>
            <person name="Wylie T."/>
            <person name="Fulton L."/>
            <person name="Fulton R."/>
            <person name="Fronick C."/>
            <person name="O'Laughlin M."/>
            <person name="Godfrey J."/>
            <person name="Miner T."/>
            <person name="Herter B."/>
            <person name="Appelbaum E."/>
            <person name="Cordes M."/>
            <person name="Lek S."/>
            <person name="Wollam A."/>
            <person name="Pepin K.H."/>
            <person name="Palsikar V.B."/>
            <person name="Mitreva M."/>
            <person name="Wilson R.K."/>
        </authorList>
    </citation>
    <scope>NUCLEOTIDE SEQUENCE [LARGE SCALE GENOMIC DNA]</scope>
    <source>
        <strain evidence="2 3">ATCC 15930</strain>
    </source>
</reference>
<dbReference type="eggNOG" id="COG3170">
    <property type="taxonomic scope" value="Bacteria"/>
</dbReference>
<keyword evidence="1" id="KW-0732">Signal</keyword>
<organism evidence="2 3">
    <name type="scientific">Hoylesella loescheii DSM 19665 = JCM 12249 = ATCC 15930</name>
    <dbReference type="NCBI Taxonomy" id="1122985"/>
    <lineage>
        <taxon>Bacteria</taxon>
        <taxon>Pseudomonadati</taxon>
        <taxon>Bacteroidota</taxon>
        <taxon>Bacteroidia</taxon>
        <taxon>Bacteroidales</taxon>
        <taxon>Prevotellaceae</taxon>
        <taxon>Hoylesella</taxon>
    </lineage>
</organism>
<evidence type="ECO:0000313" key="2">
    <source>
        <dbReference type="EMBL" id="KDR52891.1"/>
    </source>
</evidence>
<evidence type="ECO:0000256" key="1">
    <source>
        <dbReference type="SAM" id="SignalP"/>
    </source>
</evidence>
<evidence type="ECO:0008006" key="4">
    <source>
        <dbReference type="Google" id="ProtNLM"/>
    </source>
</evidence>
<protein>
    <recommendedName>
        <fullName evidence="4">DUF3108 domain-containing protein</fullName>
    </recommendedName>
</protein>
<dbReference type="Pfam" id="PF11306">
    <property type="entry name" value="DUF3108"/>
    <property type="match status" value="1"/>
</dbReference>
<proteinExistence type="predicted"/>
<name>A0A069QSQ2_HOYLO</name>
<gene>
    <name evidence="2" type="ORF">HMPREF1991_01035</name>
</gene>
<dbReference type="RefSeq" id="WP_018968452.1">
    <property type="nucleotide sequence ID" value="NZ_KB899230.1"/>
</dbReference>
<dbReference type="AlphaFoldDB" id="A0A069QSQ2"/>
<keyword evidence="3" id="KW-1185">Reference proteome</keyword>